<reference evidence="3 4" key="1">
    <citation type="journal article" date="2021" name="Sci. Rep.">
        <title>The genome of the diatom Chaetoceros tenuissimus carries an ancient integrated fragment of an extant virus.</title>
        <authorList>
            <person name="Hongo Y."/>
            <person name="Kimura K."/>
            <person name="Takaki Y."/>
            <person name="Yoshida Y."/>
            <person name="Baba S."/>
            <person name="Kobayashi G."/>
            <person name="Nagasaki K."/>
            <person name="Hano T."/>
            <person name="Tomaru Y."/>
        </authorList>
    </citation>
    <scope>NUCLEOTIDE SEQUENCE [LARGE SCALE GENOMIC DNA]</scope>
    <source>
        <strain evidence="3 4">NIES-3715</strain>
    </source>
</reference>
<dbReference type="AlphaFoldDB" id="A0AAD3H3Z6"/>
<protein>
    <recommendedName>
        <fullName evidence="2">RING-type domain-containing protein</fullName>
    </recommendedName>
</protein>
<dbReference type="Proteomes" id="UP001054902">
    <property type="component" value="Unassembled WGS sequence"/>
</dbReference>
<gene>
    <name evidence="3" type="ORF">CTEN210_05996</name>
</gene>
<feature type="domain" description="RING-type" evidence="2">
    <location>
        <begin position="487"/>
        <end position="531"/>
    </location>
</feature>
<keyword evidence="1" id="KW-0862">Zinc</keyword>
<evidence type="ECO:0000259" key="2">
    <source>
        <dbReference type="PROSITE" id="PS50089"/>
    </source>
</evidence>
<evidence type="ECO:0000313" key="4">
    <source>
        <dbReference type="Proteomes" id="UP001054902"/>
    </source>
</evidence>
<evidence type="ECO:0000313" key="3">
    <source>
        <dbReference type="EMBL" id="GFH49520.1"/>
    </source>
</evidence>
<proteinExistence type="predicted"/>
<dbReference type="EMBL" id="BLLK01000038">
    <property type="protein sequence ID" value="GFH49520.1"/>
    <property type="molecule type" value="Genomic_DNA"/>
</dbReference>
<dbReference type="GO" id="GO:0008270">
    <property type="term" value="F:zinc ion binding"/>
    <property type="evidence" value="ECO:0007669"/>
    <property type="project" value="UniProtKB-KW"/>
</dbReference>
<comment type="caution">
    <text evidence="3">The sequence shown here is derived from an EMBL/GenBank/DDBJ whole genome shotgun (WGS) entry which is preliminary data.</text>
</comment>
<sequence>MGNFLSLCQSQEAVSTIPMSLNSNDKRRGGSELPLHMKKKVQKISKDPADTICLHDYWIRTTRFRRYLELFNQIFQESPFLLQKCQNEHFASEILHCLSLRSRHPLARKSLSRLIDIGDSRRGNRHIVVLALLFIACFEPSDGCFALIDRVNDRVFRCQSAQKQAYVLTLQHGAHVYECPVVEHTTFLSDKRVYGAIKATQQKYIRNHFAASSKMEQIPVDQMISSELCDNKRTEYGAHLQKVHSMIEDYLDAHKENAFKSALQEPARFYFELCRDICHKNHVNVHGLNGYLCLVRGWFGFQLPMIPLVDDVDTFKGCADVWKGLDEDAWTAFSDPKNFGKDFEGIKELNSSMLKSAKYGKGPDAARSFVGANAAATEKRANNKDRKLFPYAEKFAHFFSKDFLVKRMFEVLNAETKPEYIGFKASCDALFPLFKTGYNLHEETLSEYLYDEFMINLDIDKAAHFFWWCGICNDQCEIPYVDTNNVCPICFEEKDDLEQIPHWEAKGDVSGHKMCSDCSKKYTKDHCPFCNEVMLKDEMLNKIKNLILDVQEKSVEGNPNIVSRLFLNAGNSLNWSTRAILG</sequence>
<keyword evidence="1" id="KW-0863">Zinc-finger</keyword>
<keyword evidence="4" id="KW-1185">Reference proteome</keyword>
<dbReference type="InterPro" id="IPR001841">
    <property type="entry name" value="Znf_RING"/>
</dbReference>
<name>A0AAD3H3Z6_9STRA</name>
<evidence type="ECO:0000256" key="1">
    <source>
        <dbReference type="PROSITE-ProRule" id="PRU00175"/>
    </source>
</evidence>
<accession>A0AAD3H3Z6</accession>
<keyword evidence="1" id="KW-0479">Metal-binding</keyword>
<dbReference type="PROSITE" id="PS50089">
    <property type="entry name" value="ZF_RING_2"/>
    <property type="match status" value="1"/>
</dbReference>
<organism evidence="3 4">
    <name type="scientific">Chaetoceros tenuissimus</name>
    <dbReference type="NCBI Taxonomy" id="426638"/>
    <lineage>
        <taxon>Eukaryota</taxon>
        <taxon>Sar</taxon>
        <taxon>Stramenopiles</taxon>
        <taxon>Ochrophyta</taxon>
        <taxon>Bacillariophyta</taxon>
        <taxon>Coscinodiscophyceae</taxon>
        <taxon>Chaetocerotophycidae</taxon>
        <taxon>Chaetocerotales</taxon>
        <taxon>Chaetocerotaceae</taxon>
        <taxon>Chaetoceros</taxon>
    </lineage>
</organism>